<dbReference type="AlphaFoldDB" id="A0A0G4HII9"/>
<dbReference type="PhylomeDB" id="A0A0G4HII9"/>
<organism evidence="3">
    <name type="scientific">Chromera velia CCMP2878</name>
    <dbReference type="NCBI Taxonomy" id="1169474"/>
    <lineage>
        <taxon>Eukaryota</taxon>
        <taxon>Sar</taxon>
        <taxon>Alveolata</taxon>
        <taxon>Colpodellida</taxon>
        <taxon>Chromeraceae</taxon>
        <taxon>Chromera</taxon>
    </lineage>
</organism>
<sequence length="455" mass="49515">MRVFLPLCLFGLLLEPTRALVDFPDAKIDSSKPNLLTAGLPWGNTAGKKKAGICGDGVTDLQTEECDEGKENGEPESVCFTNCTFKPEVKCGEVLIDTTTALEEAQVCRTAEKIVFELDTPTDVVLPNLVFVSGNVEGNQGPNLMTSLSMPNVIAILDRIVFGVESKDTVSIDFPSLLFTAKLEFRRFNQEIGDMKLRSASLPKLISTNFDVELQNLPELSVLVLDSLEFCREDLDLISLPSLVSVSLPSLFHTRDVILKDMEGLVSFDAPKLYSLQGKVDILDVPALKVFSTPQLTLGGDIPNWKVEGNLISPSGPLLELCSLPAFEVNYIQNTICTSCTAAGAQTPECARTDKEKEKSVEKNGGLFDLSGLTYLGSGEKFDLSDILPSSFEGGMLFQQNEKETGGSAFGKKETKKEDGCPNPYPSLQEKKKEKAPVCGNDIVSHVLECFSQSF</sequence>
<proteinExistence type="predicted"/>
<evidence type="ECO:0000313" key="3">
    <source>
        <dbReference type="EMBL" id="CEM43985.1"/>
    </source>
</evidence>
<feature type="compositionally biased region" description="Basic and acidic residues" evidence="1">
    <location>
        <begin position="403"/>
        <end position="420"/>
    </location>
</feature>
<accession>A0A0G4HII9</accession>
<name>A0A0G4HII9_9ALVE</name>
<evidence type="ECO:0000256" key="1">
    <source>
        <dbReference type="SAM" id="MobiDB-lite"/>
    </source>
</evidence>
<feature type="region of interest" description="Disordered" evidence="1">
    <location>
        <begin position="403"/>
        <end position="429"/>
    </location>
</feature>
<protein>
    <submittedName>
        <fullName evidence="3">Uncharacterized protein</fullName>
    </submittedName>
</protein>
<keyword evidence="2" id="KW-0732">Signal</keyword>
<dbReference type="VEuPathDB" id="CryptoDB:Cvel_27967"/>
<evidence type="ECO:0000256" key="2">
    <source>
        <dbReference type="SAM" id="SignalP"/>
    </source>
</evidence>
<feature type="chain" id="PRO_5005191874" evidence="2">
    <location>
        <begin position="20"/>
        <end position="455"/>
    </location>
</feature>
<dbReference type="EMBL" id="CDMZ01002811">
    <property type="protein sequence ID" value="CEM43985.1"/>
    <property type="molecule type" value="Genomic_DNA"/>
</dbReference>
<feature type="signal peptide" evidence="2">
    <location>
        <begin position="1"/>
        <end position="19"/>
    </location>
</feature>
<reference evidence="3" key="1">
    <citation type="submission" date="2014-11" db="EMBL/GenBank/DDBJ databases">
        <authorList>
            <person name="Otto D Thomas"/>
            <person name="Naeem Raeece"/>
        </authorList>
    </citation>
    <scope>NUCLEOTIDE SEQUENCE</scope>
</reference>
<gene>
    <name evidence="3" type="ORF">Cvel_27967</name>
</gene>